<evidence type="ECO:0000313" key="13">
    <source>
        <dbReference type="Proteomes" id="UP001370490"/>
    </source>
</evidence>
<dbReference type="PRINTS" id="PR00385">
    <property type="entry name" value="P450"/>
</dbReference>
<accession>A0AAN8UXR7</accession>
<comment type="cofactor">
    <cofactor evidence="1 10">
        <name>heme</name>
        <dbReference type="ChEBI" id="CHEBI:30413"/>
    </cofactor>
</comment>
<evidence type="ECO:0000256" key="9">
    <source>
        <dbReference type="ARBA" id="ARBA00023136"/>
    </source>
</evidence>
<comment type="similarity">
    <text evidence="3 11">Belongs to the cytochrome P450 family.</text>
</comment>
<comment type="subcellular location">
    <subcellularLocation>
        <location evidence="2">Membrane</location>
    </subcellularLocation>
</comment>
<keyword evidence="9" id="KW-0472">Membrane</keyword>
<dbReference type="GO" id="GO:0020037">
    <property type="term" value="F:heme binding"/>
    <property type="evidence" value="ECO:0007669"/>
    <property type="project" value="InterPro"/>
</dbReference>
<keyword evidence="4 10" id="KW-0349">Heme</keyword>
<keyword evidence="13" id="KW-1185">Reference proteome</keyword>
<evidence type="ECO:0000256" key="11">
    <source>
        <dbReference type="RuleBase" id="RU000461"/>
    </source>
</evidence>
<organism evidence="12 13">
    <name type="scientific">Dillenia turbinata</name>
    <dbReference type="NCBI Taxonomy" id="194707"/>
    <lineage>
        <taxon>Eukaryota</taxon>
        <taxon>Viridiplantae</taxon>
        <taxon>Streptophyta</taxon>
        <taxon>Embryophyta</taxon>
        <taxon>Tracheophyta</taxon>
        <taxon>Spermatophyta</taxon>
        <taxon>Magnoliopsida</taxon>
        <taxon>eudicotyledons</taxon>
        <taxon>Gunneridae</taxon>
        <taxon>Pentapetalae</taxon>
        <taxon>Dilleniales</taxon>
        <taxon>Dilleniaceae</taxon>
        <taxon>Dillenia</taxon>
    </lineage>
</organism>
<name>A0AAN8UXR7_9MAGN</name>
<proteinExistence type="inferred from homology"/>
<dbReference type="EMBL" id="JBAMMX010000020">
    <property type="protein sequence ID" value="KAK6921154.1"/>
    <property type="molecule type" value="Genomic_DNA"/>
</dbReference>
<gene>
    <name evidence="12" type="ORF">RJ641_014832</name>
</gene>
<evidence type="ECO:0000256" key="5">
    <source>
        <dbReference type="ARBA" id="ARBA00022723"/>
    </source>
</evidence>
<evidence type="ECO:0000313" key="12">
    <source>
        <dbReference type="EMBL" id="KAK6921154.1"/>
    </source>
</evidence>
<dbReference type="Pfam" id="PF00067">
    <property type="entry name" value="p450"/>
    <property type="match status" value="1"/>
</dbReference>
<dbReference type="PANTHER" id="PTHR47943">
    <property type="entry name" value="CYTOCHROME P450 93A3-LIKE"/>
    <property type="match status" value="1"/>
</dbReference>
<keyword evidence="7 10" id="KW-0408">Iron</keyword>
<keyword evidence="8 11" id="KW-0503">Monooxygenase</keyword>
<dbReference type="Proteomes" id="UP001370490">
    <property type="component" value="Unassembled WGS sequence"/>
</dbReference>
<keyword evidence="6 11" id="KW-0560">Oxidoreductase</keyword>
<comment type="caution">
    <text evidence="12">The sequence shown here is derived from an EMBL/GenBank/DDBJ whole genome shotgun (WGS) entry which is preliminary data.</text>
</comment>
<dbReference type="FunFam" id="1.10.630.10:FF:000011">
    <property type="entry name" value="Cytochrome P450 83B1"/>
    <property type="match status" value="1"/>
</dbReference>
<reference evidence="12 13" key="1">
    <citation type="submission" date="2023-12" db="EMBL/GenBank/DDBJ databases">
        <title>A high-quality genome assembly for Dillenia turbinata (Dilleniales).</title>
        <authorList>
            <person name="Chanderbali A."/>
        </authorList>
    </citation>
    <scope>NUCLEOTIDE SEQUENCE [LARGE SCALE GENOMIC DNA]</scope>
    <source>
        <strain evidence="12">LSX21</strain>
        <tissue evidence="12">Leaf</tissue>
    </source>
</reference>
<evidence type="ECO:0000256" key="2">
    <source>
        <dbReference type="ARBA" id="ARBA00004370"/>
    </source>
</evidence>
<dbReference type="GO" id="GO:0016020">
    <property type="term" value="C:membrane"/>
    <property type="evidence" value="ECO:0007669"/>
    <property type="project" value="UniProtKB-SubCell"/>
</dbReference>
<dbReference type="Gene3D" id="1.10.630.10">
    <property type="entry name" value="Cytochrome P450"/>
    <property type="match status" value="1"/>
</dbReference>
<evidence type="ECO:0000256" key="1">
    <source>
        <dbReference type="ARBA" id="ARBA00001971"/>
    </source>
</evidence>
<dbReference type="SUPFAM" id="SSF48264">
    <property type="entry name" value="Cytochrome P450"/>
    <property type="match status" value="1"/>
</dbReference>
<dbReference type="GO" id="GO:0005506">
    <property type="term" value="F:iron ion binding"/>
    <property type="evidence" value="ECO:0007669"/>
    <property type="project" value="InterPro"/>
</dbReference>
<evidence type="ECO:0000256" key="4">
    <source>
        <dbReference type="ARBA" id="ARBA00022617"/>
    </source>
</evidence>
<dbReference type="PROSITE" id="PS00086">
    <property type="entry name" value="CYTOCHROME_P450"/>
    <property type="match status" value="1"/>
</dbReference>
<feature type="binding site" description="axial binding residue" evidence="10">
    <location>
        <position position="415"/>
    </location>
    <ligand>
        <name>heme</name>
        <dbReference type="ChEBI" id="CHEBI:30413"/>
    </ligand>
    <ligandPart>
        <name>Fe</name>
        <dbReference type="ChEBI" id="CHEBI:18248"/>
    </ligandPart>
</feature>
<dbReference type="AlphaFoldDB" id="A0AAN8UXR7"/>
<evidence type="ECO:0000256" key="3">
    <source>
        <dbReference type="ARBA" id="ARBA00010617"/>
    </source>
</evidence>
<feature type="non-terminal residue" evidence="12">
    <location>
        <position position="1"/>
    </location>
</feature>
<dbReference type="PANTHER" id="PTHR47943:SF9">
    <property type="entry name" value="CYTOCHROME P450"/>
    <property type="match status" value="1"/>
</dbReference>
<dbReference type="PRINTS" id="PR00463">
    <property type="entry name" value="EP450I"/>
</dbReference>
<protein>
    <submittedName>
        <fullName evidence="12">Cytochrome P450</fullName>
    </submittedName>
</protein>
<dbReference type="InterPro" id="IPR036396">
    <property type="entry name" value="Cyt_P450_sf"/>
</dbReference>
<evidence type="ECO:0000256" key="7">
    <source>
        <dbReference type="ARBA" id="ARBA00023004"/>
    </source>
</evidence>
<dbReference type="InterPro" id="IPR001128">
    <property type="entry name" value="Cyt_P450"/>
</dbReference>
<dbReference type="InterPro" id="IPR017972">
    <property type="entry name" value="Cyt_P450_CS"/>
</dbReference>
<keyword evidence="5 10" id="KW-0479">Metal-binding</keyword>
<evidence type="ECO:0000256" key="8">
    <source>
        <dbReference type="ARBA" id="ARBA00023033"/>
    </source>
</evidence>
<dbReference type="GO" id="GO:0016705">
    <property type="term" value="F:oxidoreductase activity, acting on paired donors, with incorporation or reduction of molecular oxygen"/>
    <property type="evidence" value="ECO:0007669"/>
    <property type="project" value="InterPro"/>
</dbReference>
<evidence type="ECO:0000256" key="10">
    <source>
        <dbReference type="PIRSR" id="PIRSR602401-1"/>
    </source>
</evidence>
<evidence type="ECO:0000256" key="6">
    <source>
        <dbReference type="ARBA" id="ARBA00023002"/>
    </source>
</evidence>
<dbReference type="InterPro" id="IPR002401">
    <property type="entry name" value="Cyt_P450_E_grp-I"/>
</dbReference>
<dbReference type="GO" id="GO:0004497">
    <property type="term" value="F:monooxygenase activity"/>
    <property type="evidence" value="ECO:0007669"/>
    <property type="project" value="UniProtKB-KW"/>
</dbReference>
<sequence>RSLSLFIYLRCLVCDSRKKLPPGPQALPIIGNLHMLGSHPHQKLCSLSKKYGPIMSIRLGKELAIVVSSPEAAKRFLKTHETTFLGRPKNQAADRLSYGRKAMSFSDYGPYWRSLRKLYMVELLSSAKINSFAGIRRKEVGLAVNSVREAALAGQVVDVSAVVAALIENITYIMIFGESARDENYKLKHVIEEAMMVVSSFDLSDYVPNLQAFDLQGIKARTESAFLLMDKILEAINRGPKDVVDMLLLHMNYSTNSVEEPRLTVKAIIFELLTGAIHTSTTAIEWVISELLQHPRVMKKLQQEIQSIIGLDRMIEEADLAKFKYLDMVLKESLRLHPVGELLIPRQSMEDARIEDYHIPKNSIILVNAWAVGRDPDVWSEKVNDFYPERFQDNNIEISDQNFQLIPFGSGRRSCPGMQLGLRNVKLVVAQLVHCFDWELPDNMLAGDLDMSEKHGLTTRRAKNLLARPTNRLHFRNI</sequence>